<dbReference type="AlphaFoldDB" id="A0A6A4I2C1"/>
<evidence type="ECO:0000313" key="2">
    <source>
        <dbReference type="Proteomes" id="UP000799118"/>
    </source>
</evidence>
<protein>
    <submittedName>
        <fullName evidence="1">Uncharacterized protein</fullName>
    </submittedName>
</protein>
<evidence type="ECO:0000313" key="1">
    <source>
        <dbReference type="EMBL" id="KAE9403034.1"/>
    </source>
</evidence>
<gene>
    <name evidence="1" type="ORF">BT96DRAFT_512273</name>
</gene>
<accession>A0A6A4I2C1</accession>
<sequence length="171" mass="19792">MNHVPSAEDRLHVKEHLIQTQLKIAELESEIARVQTLLDALLLGRDKATKYIEAHRIFVSPMRRLPAETLSEIFVRCLPEDRYAVRDIAQALLLLTTVSREWRRTAIVTPALWSSLHIYLPSTLSSQAIERRVMGFALWLKRSGSLPIFISLHLEAEWHSSRFRTPHEHEV</sequence>
<reference evidence="1" key="1">
    <citation type="journal article" date="2019" name="Environ. Microbiol.">
        <title>Fungal ecological strategies reflected in gene transcription - a case study of two litter decomposers.</title>
        <authorList>
            <person name="Barbi F."/>
            <person name="Kohler A."/>
            <person name="Barry K."/>
            <person name="Baskaran P."/>
            <person name="Daum C."/>
            <person name="Fauchery L."/>
            <person name="Ihrmark K."/>
            <person name="Kuo A."/>
            <person name="LaButti K."/>
            <person name="Lipzen A."/>
            <person name="Morin E."/>
            <person name="Grigoriev I.V."/>
            <person name="Henrissat B."/>
            <person name="Lindahl B."/>
            <person name="Martin F."/>
        </authorList>
    </citation>
    <scope>NUCLEOTIDE SEQUENCE</scope>
    <source>
        <strain evidence="1">JB14</strain>
    </source>
</reference>
<dbReference type="EMBL" id="ML769429">
    <property type="protein sequence ID" value="KAE9403034.1"/>
    <property type="molecule type" value="Genomic_DNA"/>
</dbReference>
<dbReference type="OrthoDB" id="3051815at2759"/>
<name>A0A6A4I2C1_9AGAR</name>
<proteinExistence type="predicted"/>
<dbReference type="Proteomes" id="UP000799118">
    <property type="component" value="Unassembled WGS sequence"/>
</dbReference>
<keyword evidence="2" id="KW-1185">Reference proteome</keyword>
<organism evidence="1 2">
    <name type="scientific">Gymnopus androsaceus JB14</name>
    <dbReference type="NCBI Taxonomy" id="1447944"/>
    <lineage>
        <taxon>Eukaryota</taxon>
        <taxon>Fungi</taxon>
        <taxon>Dikarya</taxon>
        <taxon>Basidiomycota</taxon>
        <taxon>Agaricomycotina</taxon>
        <taxon>Agaricomycetes</taxon>
        <taxon>Agaricomycetidae</taxon>
        <taxon>Agaricales</taxon>
        <taxon>Marasmiineae</taxon>
        <taxon>Omphalotaceae</taxon>
        <taxon>Gymnopus</taxon>
    </lineage>
</organism>